<keyword evidence="10" id="KW-1185">Reference proteome</keyword>
<evidence type="ECO:0000256" key="5">
    <source>
        <dbReference type="SAM" id="MobiDB-lite"/>
    </source>
</evidence>
<keyword evidence="8" id="KW-0282">Flagellum</keyword>
<evidence type="ECO:0000313" key="10">
    <source>
        <dbReference type="Proteomes" id="UP000597138"/>
    </source>
</evidence>
<reference evidence="8 9" key="2">
    <citation type="submission" date="2014-03" db="EMBL/GenBank/DDBJ databases">
        <title>Draft Genome Sequences of Four Burkholderia Strains.</title>
        <authorList>
            <person name="Liu X.Y."/>
            <person name="Li C.X."/>
            <person name="Xu J.H."/>
        </authorList>
    </citation>
    <scope>NUCLEOTIDE SEQUENCE [LARGE SCALE GENOMIC DNA]</scope>
    <source>
        <strain evidence="8 9">R27</strain>
    </source>
</reference>
<dbReference type="STRING" id="1071679.BG57_25250"/>
<evidence type="ECO:0000313" key="9">
    <source>
        <dbReference type="Proteomes" id="UP000027439"/>
    </source>
</evidence>
<evidence type="ECO:0000256" key="4">
    <source>
        <dbReference type="PROSITE-ProRule" id="PRU00473"/>
    </source>
</evidence>
<dbReference type="InterPro" id="IPR009282">
    <property type="entry name" value="DUF937"/>
</dbReference>
<dbReference type="PANTHER" id="PTHR30329">
    <property type="entry name" value="STATOR ELEMENT OF FLAGELLAR MOTOR COMPLEX"/>
    <property type="match status" value="1"/>
</dbReference>
<dbReference type="InterPro" id="IPR006665">
    <property type="entry name" value="OmpA-like"/>
</dbReference>
<dbReference type="Pfam" id="PF06078">
    <property type="entry name" value="DUF937"/>
    <property type="match status" value="1"/>
</dbReference>
<dbReference type="PRINTS" id="PR01021">
    <property type="entry name" value="OMPADOMAIN"/>
</dbReference>
<keyword evidence="8" id="KW-0969">Cilium</keyword>
<proteinExistence type="predicted"/>
<dbReference type="EMBL" id="BMEG01000009">
    <property type="protein sequence ID" value="GGD87288.1"/>
    <property type="molecule type" value="Genomic_DNA"/>
</dbReference>
<dbReference type="Pfam" id="PF00691">
    <property type="entry name" value="OmpA"/>
    <property type="match status" value="1"/>
</dbReference>
<reference evidence="10" key="3">
    <citation type="journal article" date="2019" name="Int. J. Syst. Evol. Microbiol.">
        <title>The Global Catalogue of Microorganisms (GCM) 10K type strain sequencing project: providing services to taxonomists for standard genome sequencing and annotation.</title>
        <authorList>
            <consortium name="The Broad Institute Genomics Platform"/>
            <consortium name="The Broad Institute Genome Sequencing Center for Infectious Disease"/>
            <person name="Wu L."/>
            <person name="Ma J."/>
        </authorList>
    </citation>
    <scope>NUCLEOTIDE SEQUENCE [LARGE SCALE GENOMIC DNA]</scope>
    <source>
        <strain evidence="10">CGMCC 1.11013</strain>
    </source>
</reference>
<dbReference type="AlphaFoldDB" id="A0A069P5D7"/>
<evidence type="ECO:0000259" key="6">
    <source>
        <dbReference type="PROSITE" id="PS51123"/>
    </source>
</evidence>
<dbReference type="eggNOG" id="COG2885">
    <property type="taxonomic scope" value="Bacteria"/>
</dbReference>
<dbReference type="CDD" id="cd07185">
    <property type="entry name" value="OmpA_C-like"/>
    <property type="match status" value="1"/>
</dbReference>
<comment type="caution">
    <text evidence="8">The sequence shown here is derived from an EMBL/GenBank/DDBJ whole genome shotgun (WGS) entry which is preliminary data.</text>
</comment>
<dbReference type="PANTHER" id="PTHR30329:SF21">
    <property type="entry name" value="LIPOPROTEIN YIAD-RELATED"/>
    <property type="match status" value="1"/>
</dbReference>
<organism evidence="8 9">
    <name type="scientific">Caballeronia grimmiae</name>
    <dbReference type="NCBI Taxonomy" id="1071679"/>
    <lineage>
        <taxon>Bacteria</taxon>
        <taxon>Pseudomonadati</taxon>
        <taxon>Pseudomonadota</taxon>
        <taxon>Betaproteobacteria</taxon>
        <taxon>Burkholderiales</taxon>
        <taxon>Burkholderiaceae</taxon>
        <taxon>Caballeronia</taxon>
    </lineage>
</organism>
<sequence length="571" mass="58509">MSMNLNQLLQGALNESVLQQLASRVGCTPESAKRVISLCGPALIGSMMNKASSLDGARNLFASVMSPSVNTHIADELPHFVVHDEGMQSLLATGASVEGAVASHDSLNLLSERIAEHTGVAARATRTLTGVVGATILGLLKRYFTQNNGQVGSLPTLLGHQLPVVRANMTDSFAQALGLGSVGAFLAGVASRLKAVSSHLEHPATHEAAAFPIHSDRPPAPEADDEAKDTSGKRKWLWVANAAALALFAALVARGCSTDDKPKEQAADAQADASAASDSTADSTAAIAVDASASAPVQASMPALPAGKDAVASFTVDASGVPTLTAKVGSEQERQRLIAALSSALSADKFHANLTVDPDTKPSAWIGKLDKLLPVLKLPGARVRIAGDNIELEGPAADAKFGWAAKLTSLLGSGWHIGAAKGSVDAPASAASAALAASAVSVAANSEACTAPAIARTLNLQPINFRIGSNTPPAAAMAALAKSAKTLKACDERVSPIKLEIAGYSDNTGSEALNVALSKKRAEAVRAYLVKHGIPASSLTAQGFGEASPVASNATRAGRMANRRIEFHEVR</sequence>
<feature type="region of interest" description="Disordered" evidence="5">
    <location>
        <begin position="207"/>
        <end position="229"/>
    </location>
</feature>
<name>A0A069P5D7_9BURK</name>
<dbReference type="Gene3D" id="3.30.1330.60">
    <property type="entry name" value="OmpA-like domain"/>
    <property type="match status" value="1"/>
</dbReference>
<dbReference type="Proteomes" id="UP000597138">
    <property type="component" value="Unassembled WGS sequence"/>
</dbReference>
<dbReference type="InterPro" id="IPR036737">
    <property type="entry name" value="OmpA-like_sf"/>
</dbReference>
<evidence type="ECO:0000256" key="2">
    <source>
        <dbReference type="ARBA" id="ARBA00023136"/>
    </source>
</evidence>
<protein>
    <submittedName>
        <fullName evidence="8">Flagellar motor protein MotB</fullName>
    </submittedName>
</protein>
<feature type="domain" description="OmpA-like" evidence="6">
    <location>
        <begin position="452"/>
        <end position="571"/>
    </location>
</feature>
<evidence type="ECO:0000256" key="1">
    <source>
        <dbReference type="ARBA" id="ARBA00004442"/>
    </source>
</evidence>
<dbReference type="PROSITE" id="PS51123">
    <property type="entry name" value="OMPA_2"/>
    <property type="match status" value="1"/>
</dbReference>
<dbReference type="InterPro" id="IPR006664">
    <property type="entry name" value="OMP_bac"/>
</dbReference>
<gene>
    <name evidence="8" type="ORF">BG57_25250</name>
    <name evidence="7" type="ORF">GCM10010985_47350</name>
</gene>
<dbReference type="Gene3D" id="3.40.1520.20">
    <property type="match status" value="1"/>
</dbReference>
<reference evidence="7" key="4">
    <citation type="submission" date="2024-05" db="EMBL/GenBank/DDBJ databases">
        <authorList>
            <person name="Sun Q."/>
            <person name="Zhou Y."/>
        </authorList>
    </citation>
    <scope>NUCLEOTIDE SEQUENCE</scope>
    <source>
        <strain evidence="7">CGMCC 1.11013</strain>
    </source>
</reference>
<dbReference type="Proteomes" id="UP000027439">
    <property type="component" value="Unassembled WGS sequence"/>
</dbReference>
<keyword evidence="8" id="KW-0966">Cell projection</keyword>
<dbReference type="InterPro" id="IPR050330">
    <property type="entry name" value="Bact_OuterMem_StrucFunc"/>
</dbReference>
<evidence type="ECO:0000256" key="3">
    <source>
        <dbReference type="ARBA" id="ARBA00023237"/>
    </source>
</evidence>
<dbReference type="OrthoDB" id="9782229at2"/>
<keyword evidence="3" id="KW-0998">Cell outer membrane</keyword>
<keyword evidence="2 4" id="KW-0472">Membrane</keyword>
<dbReference type="RefSeq" id="WP_035962428.1">
    <property type="nucleotide sequence ID" value="NZ_BMEG01000009.1"/>
</dbReference>
<reference evidence="7" key="1">
    <citation type="journal article" date="2014" name="Int. J. Syst. Evol. Microbiol.">
        <title>Complete genome of a new Firmicutes species belonging to the dominant human colonic microbiota ('Ruminococcus bicirculans') reveals two chromosomes and a selective capacity to utilize plant glucans.</title>
        <authorList>
            <consortium name="NISC Comparative Sequencing Program"/>
            <person name="Wegmann U."/>
            <person name="Louis P."/>
            <person name="Goesmann A."/>
            <person name="Henrissat B."/>
            <person name="Duncan S.H."/>
            <person name="Flint H.J."/>
        </authorList>
    </citation>
    <scope>NUCLEOTIDE SEQUENCE</scope>
    <source>
        <strain evidence="7">CGMCC 1.11013</strain>
    </source>
</reference>
<accession>A0A069P5D7</accession>
<comment type="subcellular location">
    <subcellularLocation>
        <location evidence="1">Cell outer membrane</location>
    </subcellularLocation>
</comment>
<evidence type="ECO:0000313" key="7">
    <source>
        <dbReference type="EMBL" id="GGD87288.1"/>
    </source>
</evidence>
<dbReference type="GO" id="GO:0009279">
    <property type="term" value="C:cell outer membrane"/>
    <property type="evidence" value="ECO:0007669"/>
    <property type="project" value="UniProtKB-SubCell"/>
</dbReference>
<evidence type="ECO:0000313" key="8">
    <source>
        <dbReference type="EMBL" id="KDR35900.1"/>
    </source>
</evidence>
<dbReference type="SUPFAM" id="SSF103088">
    <property type="entry name" value="OmpA-like"/>
    <property type="match status" value="1"/>
</dbReference>
<dbReference type="EMBL" id="JFHE01000005">
    <property type="protein sequence ID" value="KDR35900.1"/>
    <property type="molecule type" value="Genomic_DNA"/>
</dbReference>